<evidence type="ECO:0000256" key="3">
    <source>
        <dbReference type="ARBA" id="ARBA00022448"/>
    </source>
</evidence>
<sequence length="267" mass="30991">MNSVAIVLKEQIKSLHLIKRLSIYQVKSTNSNNYLGMIWEVLNPLIQMSVYWFVFGLGIRGGQGVNGIPFIYWLTAGLLVWFFINPAIIQGSKSIYTRINIISKMNFPMSVIPSYVIMANFYQHLILFGIVTLIFLVIGPGISINYIQIVYYMFATLMFLFSFTLITSTLATMVRDIQMIVQALMRVMLYLTPILWTPEKLPSVIRKIMQLNPLGYIVEGYRQSLLGTGWFYQDIKQTLYFWGIVLFMLFLGSILHIKFRKHFIDYL</sequence>
<accession>A0A2A8LHP5</accession>
<evidence type="ECO:0000256" key="2">
    <source>
        <dbReference type="ARBA" id="ARBA00007783"/>
    </source>
</evidence>
<feature type="transmembrane region" description="Helical" evidence="8">
    <location>
        <begin position="37"/>
        <end position="58"/>
    </location>
</feature>
<evidence type="ECO:0000313" key="10">
    <source>
        <dbReference type="EMBL" id="PES89688.1"/>
    </source>
</evidence>
<evidence type="ECO:0000259" key="9">
    <source>
        <dbReference type="PROSITE" id="PS51012"/>
    </source>
</evidence>
<gene>
    <name evidence="10" type="ORF">CN491_26215</name>
</gene>
<keyword evidence="3 8" id="KW-0813">Transport</keyword>
<comment type="caution">
    <text evidence="8">Lacks conserved residue(s) required for the propagation of feature annotation.</text>
</comment>
<evidence type="ECO:0000256" key="1">
    <source>
        <dbReference type="ARBA" id="ARBA00004651"/>
    </source>
</evidence>
<dbReference type="PANTHER" id="PTHR30413">
    <property type="entry name" value="INNER MEMBRANE TRANSPORT PERMEASE"/>
    <property type="match status" value="1"/>
</dbReference>
<feature type="transmembrane region" description="Helical" evidence="8">
    <location>
        <begin position="125"/>
        <end position="143"/>
    </location>
</feature>
<evidence type="ECO:0000256" key="8">
    <source>
        <dbReference type="RuleBase" id="RU361157"/>
    </source>
</evidence>
<keyword evidence="5 8" id="KW-0812">Transmembrane</keyword>
<dbReference type="InterPro" id="IPR047817">
    <property type="entry name" value="ABC2_TM_bact-type"/>
</dbReference>
<dbReference type="GO" id="GO:0015920">
    <property type="term" value="P:lipopolysaccharide transport"/>
    <property type="evidence" value="ECO:0007669"/>
    <property type="project" value="TreeGrafter"/>
</dbReference>
<reference evidence="10 11" key="1">
    <citation type="submission" date="2017-09" db="EMBL/GenBank/DDBJ databases">
        <title>Large-scale bioinformatics analysis of Bacillus genomes uncovers conserved roles of natural products in bacterial physiology.</title>
        <authorList>
            <consortium name="Agbiome Team Llc"/>
            <person name="Bleich R.M."/>
            <person name="Grubbs K.J."/>
            <person name="Santa Maria K.C."/>
            <person name="Allen S.E."/>
            <person name="Farag S."/>
            <person name="Shank E.A."/>
            <person name="Bowers A."/>
        </authorList>
    </citation>
    <scope>NUCLEOTIDE SEQUENCE [LARGE SCALE GENOMIC DNA]</scope>
    <source>
        <strain evidence="10 11">AFS002368</strain>
    </source>
</reference>
<comment type="similarity">
    <text evidence="2 8">Belongs to the ABC-2 integral membrane protein family.</text>
</comment>
<dbReference type="RefSeq" id="WP_098269777.1">
    <property type="nucleotide sequence ID" value="NZ_JAVIVZ010000001.1"/>
</dbReference>
<dbReference type="InterPro" id="IPR013525">
    <property type="entry name" value="ABC2_TM"/>
</dbReference>
<dbReference type="PANTHER" id="PTHR30413:SF10">
    <property type="entry name" value="CAPSULE POLYSACCHARIDE EXPORT INNER-MEMBRANE PROTEIN CTRC"/>
    <property type="match status" value="1"/>
</dbReference>
<proteinExistence type="inferred from homology"/>
<organism evidence="10 11">
    <name type="scientific">Bacillus cereus</name>
    <dbReference type="NCBI Taxonomy" id="1396"/>
    <lineage>
        <taxon>Bacteria</taxon>
        <taxon>Bacillati</taxon>
        <taxon>Bacillota</taxon>
        <taxon>Bacilli</taxon>
        <taxon>Bacillales</taxon>
        <taxon>Bacillaceae</taxon>
        <taxon>Bacillus</taxon>
        <taxon>Bacillus cereus group</taxon>
    </lineage>
</organism>
<keyword evidence="7 8" id="KW-0472">Membrane</keyword>
<dbReference type="EMBL" id="NTZF01000044">
    <property type="protein sequence ID" value="PES89688.1"/>
    <property type="molecule type" value="Genomic_DNA"/>
</dbReference>
<feature type="domain" description="ABC transmembrane type-2" evidence="9">
    <location>
        <begin position="35"/>
        <end position="259"/>
    </location>
</feature>
<dbReference type="GO" id="GO:0140359">
    <property type="term" value="F:ABC-type transporter activity"/>
    <property type="evidence" value="ECO:0007669"/>
    <property type="project" value="InterPro"/>
</dbReference>
<comment type="subcellular location">
    <subcellularLocation>
        <location evidence="1 8">Cell membrane</location>
        <topology evidence="1 8">Multi-pass membrane protein</topology>
    </subcellularLocation>
</comment>
<protein>
    <recommendedName>
        <fullName evidence="8">Transport permease protein</fullName>
    </recommendedName>
</protein>
<evidence type="ECO:0000256" key="5">
    <source>
        <dbReference type="ARBA" id="ARBA00022692"/>
    </source>
</evidence>
<feature type="transmembrane region" description="Helical" evidence="8">
    <location>
        <begin position="70"/>
        <end position="89"/>
    </location>
</feature>
<feature type="transmembrane region" description="Helical" evidence="8">
    <location>
        <begin position="239"/>
        <end position="257"/>
    </location>
</feature>
<keyword evidence="4 8" id="KW-1003">Cell membrane</keyword>
<dbReference type="GO" id="GO:0005886">
    <property type="term" value="C:plasma membrane"/>
    <property type="evidence" value="ECO:0007669"/>
    <property type="project" value="UniProtKB-SubCell"/>
</dbReference>
<evidence type="ECO:0000256" key="4">
    <source>
        <dbReference type="ARBA" id="ARBA00022475"/>
    </source>
</evidence>
<evidence type="ECO:0000313" key="11">
    <source>
        <dbReference type="Proteomes" id="UP000220900"/>
    </source>
</evidence>
<dbReference type="AlphaFoldDB" id="A0A2A8LHP5"/>
<dbReference type="Proteomes" id="UP000220900">
    <property type="component" value="Unassembled WGS sequence"/>
</dbReference>
<keyword evidence="6 8" id="KW-1133">Transmembrane helix</keyword>
<evidence type="ECO:0000256" key="7">
    <source>
        <dbReference type="ARBA" id="ARBA00023136"/>
    </source>
</evidence>
<feature type="transmembrane region" description="Helical" evidence="8">
    <location>
        <begin position="149"/>
        <end position="167"/>
    </location>
</feature>
<name>A0A2A8LHP5_BACCE</name>
<evidence type="ECO:0000256" key="6">
    <source>
        <dbReference type="ARBA" id="ARBA00022989"/>
    </source>
</evidence>
<dbReference type="Pfam" id="PF01061">
    <property type="entry name" value="ABC2_membrane"/>
    <property type="match status" value="1"/>
</dbReference>
<dbReference type="PROSITE" id="PS51012">
    <property type="entry name" value="ABC_TM2"/>
    <property type="match status" value="1"/>
</dbReference>
<comment type="caution">
    <text evidence="10">The sequence shown here is derived from an EMBL/GenBank/DDBJ whole genome shotgun (WGS) entry which is preliminary data.</text>
</comment>